<organism evidence="2 3">
    <name type="scientific">Pedobacter endophyticus</name>
    <dbReference type="NCBI Taxonomy" id="2789740"/>
    <lineage>
        <taxon>Bacteria</taxon>
        <taxon>Pseudomonadati</taxon>
        <taxon>Bacteroidota</taxon>
        <taxon>Sphingobacteriia</taxon>
        <taxon>Sphingobacteriales</taxon>
        <taxon>Sphingobacteriaceae</taxon>
        <taxon>Pedobacter</taxon>
    </lineage>
</organism>
<keyword evidence="3" id="KW-1185">Reference proteome</keyword>
<dbReference type="Proteomes" id="UP000594759">
    <property type="component" value="Chromosome"/>
</dbReference>
<gene>
    <name evidence="2" type="ORF">IZT61_01205</name>
</gene>
<proteinExistence type="predicted"/>
<dbReference type="Gene3D" id="3.40.50.2000">
    <property type="entry name" value="Glycogen Phosphorylase B"/>
    <property type="match status" value="2"/>
</dbReference>
<dbReference type="SUPFAM" id="SSF53756">
    <property type="entry name" value="UDP-Glycosyltransferase/glycogen phosphorylase"/>
    <property type="match status" value="1"/>
</dbReference>
<evidence type="ECO:0000313" key="2">
    <source>
        <dbReference type="EMBL" id="QPH39935.1"/>
    </source>
</evidence>
<dbReference type="AlphaFoldDB" id="A0A7S9PZH0"/>
<dbReference type="GO" id="GO:0016757">
    <property type="term" value="F:glycosyltransferase activity"/>
    <property type="evidence" value="ECO:0007669"/>
    <property type="project" value="TreeGrafter"/>
</dbReference>
<reference evidence="2 3" key="1">
    <citation type="submission" date="2020-11" db="EMBL/GenBank/DDBJ databases">
        <title>Pedobacter endophytica, an endophytic bacteria isolated form Carex pumila.</title>
        <authorList>
            <person name="Peng Y."/>
            <person name="Jiang L."/>
            <person name="Lee J."/>
        </authorList>
    </citation>
    <scope>NUCLEOTIDE SEQUENCE [LARGE SCALE GENOMIC DNA]</scope>
    <source>
        <strain evidence="2 3">JBR3-12</strain>
    </source>
</reference>
<dbReference type="GO" id="GO:0009103">
    <property type="term" value="P:lipopolysaccharide biosynthetic process"/>
    <property type="evidence" value="ECO:0007669"/>
    <property type="project" value="TreeGrafter"/>
</dbReference>
<dbReference type="PANTHER" id="PTHR46401">
    <property type="entry name" value="GLYCOSYLTRANSFERASE WBBK-RELATED"/>
    <property type="match status" value="1"/>
</dbReference>
<protein>
    <submittedName>
        <fullName evidence="2">Glycosyltransferase</fullName>
    </submittedName>
</protein>
<accession>A0A7S9PZH0</accession>
<evidence type="ECO:0000256" key="1">
    <source>
        <dbReference type="ARBA" id="ARBA00022679"/>
    </source>
</evidence>
<name>A0A7S9PZH0_9SPHI</name>
<sequence length="410" mass="46419">MKVLHITFSDTGGAGAAALRLHKGLLSVGVASKLLVMEKRTDNEEVYAYPKKNKYLILFLRVLKKMRLPQTLEHKNDNLYKGFKGNFEYFSFAKTSFVELPTHPLVQQADVINLHWIPNFVDYTSFFDQVKKPIVWTQHDMNAFQGGFHYKDDNFRNDHLHQYNNEQYQQKLLGLSRIKESQLVVVSPSKWMYNEAKSSEILGRFKHVHIPNGLDPQLFYFKDKQTSGPDFRLDGNKIKVLFISETVKSIRKGFTHILDLLNDAEIAQKCQFIAVGSIKESDKVKGVKYLGKVNSEAAISDIYNMADIYLLPSLEDNFPNVMLESLACGTPVVGFDIGGLKDLITNDVNGYLSESITVSGLKAALLKCIDHIGSFDKKAIANQIGTRYNTKIQAESYLNIYKTLNPSTGE</sequence>
<dbReference type="RefSeq" id="WP_196099393.1">
    <property type="nucleotide sequence ID" value="NZ_CP064939.1"/>
</dbReference>
<dbReference type="EMBL" id="CP064939">
    <property type="protein sequence ID" value="QPH39935.1"/>
    <property type="molecule type" value="Genomic_DNA"/>
</dbReference>
<dbReference type="Pfam" id="PF13692">
    <property type="entry name" value="Glyco_trans_1_4"/>
    <property type="match status" value="1"/>
</dbReference>
<keyword evidence="1 2" id="KW-0808">Transferase</keyword>
<dbReference type="PANTHER" id="PTHR46401:SF2">
    <property type="entry name" value="GLYCOSYLTRANSFERASE WBBK-RELATED"/>
    <property type="match status" value="1"/>
</dbReference>
<dbReference type="KEGG" id="pex:IZT61_01205"/>
<evidence type="ECO:0000313" key="3">
    <source>
        <dbReference type="Proteomes" id="UP000594759"/>
    </source>
</evidence>